<gene>
    <name evidence="1" type="ORF">A8C32_15285</name>
</gene>
<dbReference type="AlphaFoldDB" id="A0A1E5T8Z1"/>
<proteinExistence type="predicted"/>
<reference evidence="1 2" key="1">
    <citation type="submission" date="2016-05" db="EMBL/GenBank/DDBJ databases">
        <title>Draft Genome Sequence of Algibacter sp. Strain SK-16 Isolated from the Surface Water of Aburatsubo Inlet.</title>
        <authorList>
            <person name="Wong S.-K."/>
            <person name="Yoshizawa S."/>
            <person name="Nakajima Y."/>
            <person name="Ogura Y."/>
            <person name="Tetsuya H."/>
            <person name="Hamasaki K."/>
        </authorList>
    </citation>
    <scope>NUCLEOTIDE SEQUENCE [LARGE SCALE GENOMIC DNA]</scope>
    <source>
        <strain evidence="1 2">SK-16</strain>
    </source>
</reference>
<sequence>MNKKNKLIIILFSLFLMTGLYAYFLLSRSSFINMKEVSPVLKISAAEISEHYLEDEKKSDSMYKGKVLEIKGIIKKINFLNNRNTLILQGYNTYSNIICDIQNVNKKEFDKLELGDKINLKGICKGFLKDVIILNCVLVNK</sequence>
<accession>A0A1E5T8Z1</accession>
<evidence type="ECO:0008006" key="3">
    <source>
        <dbReference type="Google" id="ProtNLM"/>
    </source>
</evidence>
<organism evidence="1 2">
    <name type="scientific">Flavivirga aquatica</name>
    <dbReference type="NCBI Taxonomy" id="1849968"/>
    <lineage>
        <taxon>Bacteria</taxon>
        <taxon>Pseudomonadati</taxon>
        <taxon>Bacteroidota</taxon>
        <taxon>Flavobacteriia</taxon>
        <taxon>Flavobacteriales</taxon>
        <taxon>Flavobacteriaceae</taxon>
        <taxon>Flavivirga</taxon>
    </lineage>
</organism>
<dbReference type="InterPro" id="IPR024422">
    <property type="entry name" value="Protein_unknown_function_OB"/>
</dbReference>
<dbReference type="Proteomes" id="UP000095713">
    <property type="component" value="Unassembled WGS sequence"/>
</dbReference>
<dbReference type="RefSeq" id="WP_069830301.1">
    <property type="nucleotide sequence ID" value="NZ_MDJD01000043.1"/>
</dbReference>
<dbReference type="OrthoDB" id="673558at2"/>
<comment type="caution">
    <text evidence="1">The sequence shown here is derived from an EMBL/GenBank/DDBJ whole genome shotgun (WGS) entry which is preliminary data.</text>
</comment>
<protein>
    <recommendedName>
        <fullName evidence="3">tRNA_anti-like</fullName>
    </recommendedName>
</protein>
<dbReference type="EMBL" id="MDJD01000043">
    <property type="protein sequence ID" value="OEK07843.1"/>
    <property type="molecule type" value="Genomic_DNA"/>
</dbReference>
<name>A0A1E5T8Z1_9FLAO</name>
<evidence type="ECO:0000313" key="2">
    <source>
        <dbReference type="Proteomes" id="UP000095713"/>
    </source>
</evidence>
<evidence type="ECO:0000313" key="1">
    <source>
        <dbReference type="EMBL" id="OEK07843.1"/>
    </source>
</evidence>
<dbReference type="Pfam" id="PF12869">
    <property type="entry name" value="tRNA_anti-like"/>
    <property type="match status" value="1"/>
</dbReference>
<keyword evidence="2" id="KW-1185">Reference proteome</keyword>
<dbReference type="STRING" id="1849968.A8C32_15285"/>